<dbReference type="AlphaFoldDB" id="A0A9D2UUA6"/>
<dbReference type="EMBL" id="DYWX01000125">
    <property type="protein sequence ID" value="HJF28860.1"/>
    <property type="molecule type" value="Genomic_DNA"/>
</dbReference>
<dbReference type="Proteomes" id="UP000787156">
    <property type="component" value="Unassembled WGS sequence"/>
</dbReference>
<name>A0A9D2UUA6_ACILW</name>
<dbReference type="Pfam" id="PF20375">
    <property type="entry name" value="DUF6670"/>
    <property type="match status" value="1"/>
</dbReference>
<gene>
    <name evidence="1" type="ORF">K8V79_11630</name>
</gene>
<reference evidence="1" key="1">
    <citation type="journal article" date="2021" name="PeerJ">
        <title>Extensive microbial diversity within the chicken gut microbiome revealed by metagenomics and culture.</title>
        <authorList>
            <person name="Gilroy R."/>
            <person name="Ravi A."/>
            <person name="Getino M."/>
            <person name="Pursley I."/>
            <person name="Horton D.L."/>
            <person name="Alikhan N.F."/>
            <person name="Baker D."/>
            <person name="Gharbi K."/>
            <person name="Hall N."/>
            <person name="Watson M."/>
            <person name="Adriaenssens E.M."/>
            <person name="Foster-Nyarko E."/>
            <person name="Jarju S."/>
            <person name="Secka A."/>
            <person name="Antonio M."/>
            <person name="Oren A."/>
            <person name="Chaudhuri R.R."/>
            <person name="La Ragione R."/>
            <person name="Hildebrand F."/>
            <person name="Pallen M.J."/>
        </authorList>
    </citation>
    <scope>NUCLEOTIDE SEQUENCE</scope>
    <source>
        <strain evidence="1">CHK135-1449</strain>
    </source>
</reference>
<accession>A0A9D2UUA6</accession>
<protein>
    <submittedName>
        <fullName evidence="1">Uncharacterized protein</fullName>
    </submittedName>
</protein>
<evidence type="ECO:0000313" key="2">
    <source>
        <dbReference type="Proteomes" id="UP000787156"/>
    </source>
</evidence>
<organism evidence="1 2">
    <name type="scientific">Acinetobacter lwoffii</name>
    <dbReference type="NCBI Taxonomy" id="28090"/>
    <lineage>
        <taxon>Bacteria</taxon>
        <taxon>Pseudomonadati</taxon>
        <taxon>Pseudomonadota</taxon>
        <taxon>Gammaproteobacteria</taxon>
        <taxon>Moraxellales</taxon>
        <taxon>Moraxellaceae</taxon>
        <taxon>Acinetobacter</taxon>
    </lineage>
</organism>
<reference evidence="1" key="2">
    <citation type="submission" date="2021-09" db="EMBL/GenBank/DDBJ databases">
        <authorList>
            <person name="Gilroy R."/>
        </authorList>
    </citation>
    <scope>NUCLEOTIDE SEQUENCE</scope>
    <source>
        <strain evidence="1">CHK135-1449</strain>
    </source>
</reference>
<comment type="caution">
    <text evidence="1">The sequence shown here is derived from an EMBL/GenBank/DDBJ whole genome shotgun (WGS) entry which is preliminary data.</text>
</comment>
<dbReference type="InterPro" id="IPR046611">
    <property type="entry name" value="DUF6670"/>
</dbReference>
<proteinExistence type="predicted"/>
<evidence type="ECO:0000313" key="1">
    <source>
        <dbReference type="EMBL" id="HJF28860.1"/>
    </source>
</evidence>
<sequence length="359" mass="41589">MQFLQDFLDRSKQLNQTPTVSSKHLAYHGPTSRYKIIHQGLIIPGLPAPLHYLNFLSIIGQPNAPMLANPSAIQTTALDTATVICSSSPHMVGQLQSYSIQQDCKFSSGMFQFLDRERLTGHFPHFQLQRSDAELSFDLSIHTTDLVSHFTQMRFSLADHWSLVCHCQGTVTYKDQKYTIESLGSFEYARSFNFPYLPLAFFSYQMINLSNNRQLLLAQIRNSLNQIVQSRIYLRDLNRMQTWLFDQKVYFKVHRVYPSVKTPNGQKMYLPREFEWCYEDDRGNQIWVQGQSRGDFKFGMAAGYVGSFHYQVKINEQTEKGDSGYIEYVDCRPLRFQEKDKAEKLLANLANPVPFLIKK</sequence>